<evidence type="ECO:0000313" key="1">
    <source>
        <dbReference type="EMBL" id="KAI4354687.1"/>
    </source>
</evidence>
<gene>
    <name evidence="1" type="ORF">L6164_003534</name>
</gene>
<keyword evidence="2" id="KW-1185">Reference proteome</keyword>
<proteinExistence type="predicted"/>
<protein>
    <submittedName>
        <fullName evidence="1">Uncharacterized protein</fullName>
    </submittedName>
</protein>
<comment type="caution">
    <text evidence="1">The sequence shown here is derived from an EMBL/GenBank/DDBJ whole genome shotgun (WGS) entry which is preliminary data.</text>
</comment>
<evidence type="ECO:0000313" key="2">
    <source>
        <dbReference type="Proteomes" id="UP000828941"/>
    </source>
</evidence>
<organism evidence="1 2">
    <name type="scientific">Bauhinia variegata</name>
    <name type="common">Purple orchid tree</name>
    <name type="synonym">Phanera variegata</name>
    <dbReference type="NCBI Taxonomy" id="167791"/>
    <lineage>
        <taxon>Eukaryota</taxon>
        <taxon>Viridiplantae</taxon>
        <taxon>Streptophyta</taxon>
        <taxon>Embryophyta</taxon>
        <taxon>Tracheophyta</taxon>
        <taxon>Spermatophyta</taxon>
        <taxon>Magnoliopsida</taxon>
        <taxon>eudicotyledons</taxon>
        <taxon>Gunneridae</taxon>
        <taxon>Pentapetalae</taxon>
        <taxon>rosids</taxon>
        <taxon>fabids</taxon>
        <taxon>Fabales</taxon>
        <taxon>Fabaceae</taxon>
        <taxon>Cercidoideae</taxon>
        <taxon>Cercideae</taxon>
        <taxon>Bauhiniinae</taxon>
        <taxon>Bauhinia</taxon>
    </lineage>
</organism>
<dbReference type="EMBL" id="CM039427">
    <property type="protein sequence ID" value="KAI4354687.1"/>
    <property type="molecule type" value="Genomic_DNA"/>
</dbReference>
<reference evidence="1 2" key="1">
    <citation type="journal article" date="2022" name="DNA Res.">
        <title>Chromosomal-level genome assembly of the orchid tree Bauhinia variegata (Leguminosae; Cercidoideae) supports the allotetraploid origin hypothesis of Bauhinia.</title>
        <authorList>
            <person name="Zhong Y."/>
            <person name="Chen Y."/>
            <person name="Zheng D."/>
            <person name="Pang J."/>
            <person name="Liu Y."/>
            <person name="Luo S."/>
            <person name="Meng S."/>
            <person name="Qian L."/>
            <person name="Wei D."/>
            <person name="Dai S."/>
            <person name="Zhou R."/>
        </authorList>
    </citation>
    <scope>NUCLEOTIDE SEQUENCE [LARGE SCALE GENOMIC DNA]</scope>
    <source>
        <strain evidence="1">BV-YZ2020</strain>
    </source>
</reference>
<name>A0ACB9Q109_BAUVA</name>
<dbReference type="Proteomes" id="UP000828941">
    <property type="component" value="Chromosome 2"/>
</dbReference>
<sequence>MAMALAASFLVVLLAASTVYGVDHTVGGSAGWSLAAGDYANWASGQTITVGDNLVFNYDSSHGVDVVSEDDYNSCSSSKPINSFQGGSTKIPLTSSGKMYFICPSVGHCSGGMKLAVTVAAASNTPSGTPSTTPATSSPPSSSGTPATTTNNTTSPPHNGAVSGFGGITYLMGSLFTSAIAFAFIG</sequence>
<accession>A0ACB9Q109</accession>